<sequence>MSHRTRTRQPIAGSNNPSSPARPSHRTRTTPDGMTTVNMMQKQAAIDAAKRLADVMKSPAADDYEDDEDGVGDIHLTIPLYKRPQKINPSTRIRDAGTPSSVASKVTPNYKPKQFDYKKKRQLSEDNSSVHSSSSEKLSSLLDQPINKETENKSPLVISSKPILTSETLIYRPSPSIRIHQPDNPNIKTETRLNIIPSMASDSFEDEIEILHEENEKITEKLRLTEERYEKAEARAHQLEKQVASLGAGVSVEDKLLSRKEALLREREAALARQFDEQNKSDRDNEIVSLQQEVESAKEEYENAKKQLQCAQSEVETLTSVTDKMILTQEELEEVVLKRCWLSRYWALAIQFGVYPDIAVSKHEYWSSLAPLPLEVVLSAGQKAKEGSRHGGDDNIERNKVVDDLGDVTGEGNIESMLSVEQGLRELASLKVEDAVVLIMAHRRQHKLTQQSVSDPKEPGNLNFMEALELSLEELEDVSFKQAWLTYFWEKAKTKGVEEDIADERLQFWISRSGQTPTAHDAVDVERGLIELRKLGIEQQLWEVSRRKMDQKSSTDLE</sequence>
<feature type="region of interest" description="Disordered" evidence="2">
    <location>
        <begin position="87"/>
        <end position="140"/>
    </location>
</feature>
<feature type="compositionally biased region" description="Polar residues" evidence="2">
    <location>
        <begin position="12"/>
        <end position="21"/>
    </location>
</feature>
<evidence type="ECO:0008006" key="5">
    <source>
        <dbReference type="Google" id="ProtNLM"/>
    </source>
</evidence>
<evidence type="ECO:0000313" key="3">
    <source>
        <dbReference type="EMBL" id="KMZ66982.1"/>
    </source>
</evidence>
<feature type="compositionally biased region" description="Polar residues" evidence="2">
    <location>
        <begin position="98"/>
        <end position="107"/>
    </location>
</feature>
<dbReference type="EMBL" id="LFYR01000932">
    <property type="protein sequence ID" value="KMZ66982.1"/>
    <property type="molecule type" value="Genomic_DNA"/>
</dbReference>
<feature type="region of interest" description="Disordered" evidence="2">
    <location>
        <begin position="1"/>
        <end position="36"/>
    </location>
</feature>
<dbReference type="PANTHER" id="PTHR31762:SF4">
    <property type="entry name" value="COILED-COIL DOMAIN-CONTAINING PROTEIN SCD2"/>
    <property type="match status" value="1"/>
</dbReference>
<dbReference type="AlphaFoldDB" id="A0A0K9PFF1"/>
<dbReference type="OrthoDB" id="2014962at2759"/>
<name>A0A0K9PFF1_ZOSMR</name>
<dbReference type="STRING" id="29655.A0A0K9PFF1"/>
<feature type="coiled-coil region" evidence="1">
    <location>
        <begin position="201"/>
        <end position="249"/>
    </location>
</feature>
<protein>
    <recommendedName>
        <fullName evidence="5">Coiled-coil domain-containing protein SCD2</fullName>
    </recommendedName>
</protein>
<proteinExistence type="predicted"/>
<dbReference type="Proteomes" id="UP000036987">
    <property type="component" value="Unassembled WGS sequence"/>
</dbReference>
<feature type="coiled-coil region" evidence="1">
    <location>
        <begin position="280"/>
        <end position="321"/>
    </location>
</feature>
<keyword evidence="4" id="KW-1185">Reference proteome</keyword>
<organism evidence="3 4">
    <name type="scientific">Zostera marina</name>
    <name type="common">Eelgrass</name>
    <dbReference type="NCBI Taxonomy" id="29655"/>
    <lineage>
        <taxon>Eukaryota</taxon>
        <taxon>Viridiplantae</taxon>
        <taxon>Streptophyta</taxon>
        <taxon>Embryophyta</taxon>
        <taxon>Tracheophyta</taxon>
        <taxon>Spermatophyta</taxon>
        <taxon>Magnoliopsida</taxon>
        <taxon>Liliopsida</taxon>
        <taxon>Zosteraceae</taxon>
        <taxon>Zostera</taxon>
    </lineage>
</organism>
<gene>
    <name evidence="3" type="ORF">ZOSMA_27G00300</name>
</gene>
<keyword evidence="1" id="KW-0175">Coiled coil</keyword>
<dbReference type="PANTHER" id="PTHR31762">
    <property type="entry name" value="FAS-BINDING FACTOR-LIKE PROTEIN"/>
    <property type="match status" value="1"/>
</dbReference>
<evidence type="ECO:0000313" key="4">
    <source>
        <dbReference type="Proteomes" id="UP000036987"/>
    </source>
</evidence>
<evidence type="ECO:0000256" key="1">
    <source>
        <dbReference type="SAM" id="Coils"/>
    </source>
</evidence>
<dbReference type="InterPro" id="IPR040321">
    <property type="entry name" value="SCD2-like"/>
</dbReference>
<accession>A0A0K9PFF1</accession>
<feature type="compositionally biased region" description="Low complexity" evidence="2">
    <location>
        <begin position="125"/>
        <end position="140"/>
    </location>
</feature>
<evidence type="ECO:0000256" key="2">
    <source>
        <dbReference type="SAM" id="MobiDB-lite"/>
    </source>
</evidence>
<reference evidence="4" key="1">
    <citation type="journal article" date="2016" name="Nature">
        <title>The genome of the seagrass Zostera marina reveals angiosperm adaptation to the sea.</title>
        <authorList>
            <person name="Olsen J.L."/>
            <person name="Rouze P."/>
            <person name="Verhelst B."/>
            <person name="Lin Y.-C."/>
            <person name="Bayer T."/>
            <person name="Collen J."/>
            <person name="Dattolo E."/>
            <person name="De Paoli E."/>
            <person name="Dittami S."/>
            <person name="Maumus F."/>
            <person name="Michel G."/>
            <person name="Kersting A."/>
            <person name="Lauritano C."/>
            <person name="Lohaus R."/>
            <person name="Toepel M."/>
            <person name="Tonon T."/>
            <person name="Vanneste K."/>
            <person name="Amirebrahimi M."/>
            <person name="Brakel J."/>
            <person name="Bostroem C."/>
            <person name="Chovatia M."/>
            <person name="Grimwood J."/>
            <person name="Jenkins J.W."/>
            <person name="Jueterbock A."/>
            <person name="Mraz A."/>
            <person name="Stam W.T."/>
            <person name="Tice H."/>
            <person name="Bornberg-Bauer E."/>
            <person name="Green P.J."/>
            <person name="Pearson G.A."/>
            <person name="Procaccini G."/>
            <person name="Duarte C.M."/>
            <person name="Schmutz J."/>
            <person name="Reusch T.B.H."/>
            <person name="Van de Peer Y."/>
        </authorList>
    </citation>
    <scope>NUCLEOTIDE SEQUENCE [LARGE SCALE GENOMIC DNA]</scope>
    <source>
        <strain evidence="4">cv. Finnish</strain>
    </source>
</reference>
<comment type="caution">
    <text evidence="3">The sequence shown here is derived from an EMBL/GenBank/DDBJ whole genome shotgun (WGS) entry which is preliminary data.</text>
</comment>
<dbReference type="GO" id="GO:0000911">
    <property type="term" value="P:cytokinesis by cell plate formation"/>
    <property type="evidence" value="ECO:0007669"/>
    <property type="project" value="InterPro"/>
</dbReference>